<name>A0ABT9IMF1_9MICC</name>
<sequence length="282" mass="29389">MAPQYLLEGRSLDALTRKALELYGPTARIVHAERVLDGGLAGLMGRRHIEATVHVPGTAKPAPPSAAVPHLLDGRAGIAALLEDADRAETALHPTSPAVSTQAPVFDDLLRRLRADTGEPRVPALPGTAGELVLVVGRGGTALDVVRSIAAREPQQWALATAGDLVADWPHLEITRDAIAARADAVERSRAVLTAFSLGPLDALAHSLGIAATLTPDRVWLAVDARHKPDETAEWVQAASSLLAVDALAVVGAGETRTPHTVNGLGIPVGWVDGSPAPRTVL</sequence>
<organism evidence="1 2">
    <name type="scientific">Arthrobacter horti</name>
    <dbReference type="NCBI Taxonomy" id="3068273"/>
    <lineage>
        <taxon>Bacteria</taxon>
        <taxon>Bacillati</taxon>
        <taxon>Actinomycetota</taxon>
        <taxon>Actinomycetes</taxon>
        <taxon>Micrococcales</taxon>
        <taxon>Micrococcaceae</taxon>
        <taxon>Arthrobacter</taxon>
    </lineage>
</organism>
<proteinExistence type="predicted"/>
<reference evidence="1 2" key="1">
    <citation type="submission" date="2023-08" db="EMBL/GenBank/DDBJ databases">
        <title>Arthrobacter horti sp. nov., isolated from forest soil.</title>
        <authorList>
            <person name="Park M."/>
        </authorList>
    </citation>
    <scope>NUCLEOTIDE SEQUENCE [LARGE SCALE GENOMIC DNA]</scope>
    <source>
        <strain evidence="1 2">YJM1</strain>
    </source>
</reference>
<comment type="caution">
    <text evidence="1">The sequence shown here is derived from an EMBL/GenBank/DDBJ whole genome shotgun (WGS) entry which is preliminary data.</text>
</comment>
<evidence type="ECO:0000313" key="2">
    <source>
        <dbReference type="Proteomes" id="UP001232725"/>
    </source>
</evidence>
<gene>
    <name evidence="1" type="ORF">Q9R02_04045</name>
</gene>
<accession>A0ABT9IMF1</accession>
<keyword evidence="2" id="KW-1185">Reference proteome</keyword>
<protein>
    <submittedName>
        <fullName evidence="1">Uncharacterized protein</fullName>
    </submittedName>
</protein>
<dbReference type="Proteomes" id="UP001232725">
    <property type="component" value="Unassembled WGS sequence"/>
</dbReference>
<evidence type="ECO:0000313" key="1">
    <source>
        <dbReference type="EMBL" id="MDP5226324.1"/>
    </source>
</evidence>
<dbReference type="EMBL" id="JAVALS010000002">
    <property type="protein sequence ID" value="MDP5226324.1"/>
    <property type="molecule type" value="Genomic_DNA"/>
</dbReference>
<dbReference type="RefSeq" id="WP_305995379.1">
    <property type="nucleotide sequence ID" value="NZ_JAVALS010000002.1"/>
</dbReference>